<organism evidence="4 5">
    <name type="scientific">Roseivirga echinicomitans</name>
    <dbReference type="NCBI Taxonomy" id="296218"/>
    <lineage>
        <taxon>Bacteria</taxon>
        <taxon>Pseudomonadati</taxon>
        <taxon>Bacteroidota</taxon>
        <taxon>Cytophagia</taxon>
        <taxon>Cytophagales</taxon>
        <taxon>Roseivirgaceae</taxon>
        <taxon>Roseivirga</taxon>
    </lineage>
</organism>
<dbReference type="Pfam" id="PF22570">
    <property type="entry name" value="LiaF-TM"/>
    <property type="match status" value="1"/>
</dbReference>
<dbReference type="Pfam" id="PF09922">
    <property type="entry name" value="LiaF-like_C"/>
    <property type="match status" value="1"/>
</dbReference>
<feature type="domain" description="Cell wall-active antibiotics response LiaF-like C-terminal" evidence="2">
    <location>
        <begin position="138"/>
        <end position="200"/>
    </location>
</feature>
<dbReference type="EMBL" id="LRDB01000003">
    <property type="protein sequence ID" value="KYG82544.1"/>
    <property type="molecule type" value="Genomic_DNA"/>
</dbReference>
<feature type="transmembrane region" description="Helical" evidence="1">
    <location>
        <begin position="81"/>
        <end position="99"/>
    </location>
</feature>
<proteinExistence type="predicted"/>
<name>A0A150XV77_9BACT</name>
<dbReference type="PANTHER" id="PTHR40763:SF5">
    <property type="entry name" value="MEMBRANE PROTEIN"/>
    <property type="match status" value="1"/>
</dbReference>
<feature type="transmembrane region" description="Helical" evidence="1">
    <location>
        <begin position="6"/>
        <end position="24"/>
    </location>
</feature>
<dbReference type="PANTHER" id="PTHR40763">
    <property type="entry name" value="MEMBRANE PROTEIN-RELATED"/>
    <property type="match status" value="1"/>
</dbReference>
<comment type="caution">
    <text evidence="4">The sequence shown here is derived from an EMBL/GenBank/DDBJ whole genome shotgun (WGS) entry which is preliminary data.</text>
</comment>
<reference evidence="4 5" key="1">
    <citation type="submission" date="2016-01" db="EMBL/GenBank/DDBJ databases">
        <title>Genome sequencing of Roseivirga echinicomitans KMM 6058.</title>
        <authorList>
            <person name="Selvaratnam C."/>
            <person name="Thevarajoo S."/>
            <person name="Goh K.M."/>
            <person name="Ee R."/>
            <person name="Chan K.-G."/>
            <person name="Chong C.S."/>
        </authorList>
    </citation>
    <scope>NUCLEOTIDE SEQUENCE [LARGE SCALE GENOMIC DNA]</scope>
    <source>
        <strain evidence="4 5">KMM 6058</strain>
    </source>
</reference>
<dbReference type="InterPro" id="IPR054331">
    <property type="entry name" value="LiaF_TM"/>
</dbReference>
<gene>
    <name evidence="4" type="ORF">AWN68_14940</name>
</gene>
<dbReference type="InterPro" id="IPR024425">
    <property type="entry name" value="LiaF-like_C"/>
</dbReference>
<evidence type="ECO:0000256" key="1">
    <source>
        <dbReference type="SAM" id="Phobius"/>
    </source>
</evidence>
<sequence length="231" mass="25651">MNNLNRNAIVGLIFILIGTVFLLDNLDIISWHYRRYIFQWENILIIIGAVLILNKENVKTGGILMGVGIFLNLDEWFSIDINIFDLWPLVFVIAGFAIVSRNRNSTSDDNYNTSTGNLDAEKINDTAIFGGGDKIVNSHNFRGGSLTAIFGGSNIDLTQAKLADGRHEIDVFYMFGGSKIRVPQDWNVQLNVTGIFGGMSDRRKLIDPHADENKELVIRGTAIFGGAEVTN</sequence>
<evidence type="ECO:0000259" key="3">
    <source>
        <dbReference type="Pfam" id="PF22570"/>
    </source>
</evidence>
<feature type="transmembrane region" description="Helical" evidence="1">
    <location>
        <begin position="36"/>
        <end position="53"/>
    </location>
</feature>
<dbReference type="Proteomes" id="UP000075615">
    <property type="component" value="Unassembled WGS sequence"/>
</dbReference>
<evidence type="ECO:0000313" key="4">
    <source>
        <dbReference type="EMBL" id="KYG82544.1"/>
    </source>
</evidence>
<keyword evidence="1" id="KW-0812">Transmembrane</keyword>
<evidence type="ECO:0000313" key="5">
    <source>
        <dbReference type="Proteomes" id="UP000075615"/>
    </source>
</evidence>
<dbReference type="AlphaFoldDB" id="A0A150XV77"/>
<dbReference type="OrthoDB" id="129627at2"/>
<evidence type="ECO:0000259" key="2">
    <source>
        <dbReference type="Pfam" id="PF09922"/>
    </source>
</evidence>
<keyword evidence="5" id="KW-1185">Reference proteome</keyword>
<dbReference type="STRING" id="296218.AWN68_14940"/>
<feature type="domain" description="LiaF transmembrane" evidence="3">
    <location>
        <begin position="9"/>
        <end position="104"/>
    </location>
</feature>
<keyword evidence="1" id="KW-1133">Transmembrane helix</keyword>
<dbReference type="RefSeq" id="WP_068412663.1">
    <property type="nucleotide sequence ID" value="NZ_LRDB01000003.1"/>
</dbReference>
<protein>
    <recommendedName>
        <fullName evidence="6">Cell wall-active antibiotics response LiaF-like C-terminal domain-containing protein</fullName>
    </recommendedName>
</protein>
<accession>A0A150XV77</accession>
<evidence type="ECO:0008006" key="6">
    <source>
        <dbReference type="Google" id="ProtNLM"/>
    </source>
</evidence>
<keyword evidence="1" id="KW-0472">Membrane</keyword>